<gene>
    <name evidence="6" type="ORF">OFUS_LOCUS13054</name>
</gene>
<dbReference type="GO" id="GO:0030134">
    <property type="term" value="C:COPII-coated ER to Golgi transport vesicle"/>
    <property type="evidence" value="ECO:0007669"/>
    <property type="project" value="TreeGrafter"/>
</dbReference>
<keyword evidence="4" id="KW-1133">Transmembrane helix</keyword>
<dbReference type="PANTHER" id="PTHR10984:SF30">
    <property type="entry name" value="ENDOPLASMIC RETICULUM-GOLGI INTERMEDIATE COMPARTMENT PROTEIN 2"/>
    <property type="match status" value="1"/>
</dbReference>
<evidence type="ECO:0000256" key="1">
    <source>
        <dbReference type="ARBA" id="ARBA00004457"/>
    </source>
</evidence>
<sequence>MRRRVNALNKENISKIVTELDAFPKVPETYVKTTASGGGLSIVIFIIMVVLIYFELQYYTATELKFKYEVDKDMNSKLQINIDMTVAMKCAYIGADVLDITGQSSANIHGKLQEEPVWFELSPKQKEYQTMIAHVNEYVRSEYHALQDMLWKTGYKGMSSEMPKREDEPVGAYDGCRIHGKIQVNKLAGNFHITAGKSIPVIPAGHAHLSMFVNSNDYNFSHRIDEFSFGVPTPGVVNPLDGDEMITKDNYHMFQYFIQVVPTKVHTSHTNLETYQYAVTERNRTINHSSGSHGVAGVFVKYDLSALKFTVTEEHKPYWQFMVRLCGIIGGIFVTSGLIHSIMGCFVDVICCRFQLGSYKPSDSKSSNASVPVHSLNNINTSIETPPVTLVQTAVETPIGQLQNQNNIETIAPPSPT</sequence>
<dbReference type="GO" id="GO:0006888">
    <property type="term" value="P:endoplasmic reticulum to Golgi vesicle-mediated transport"/>
    <property type="evidence" value="ECO:0007669"/>
    <property type="project" value="TreeGrafter"/>
</dbReference>
<dbReference type="GO" id="GO:0033116">
    <property type="term" value="C:endoplasmic reticulum-Golgi intermediate compartment membrane"/>
    <property type="evidence" value="ECO:0007669"/>
    <property type="project" value="UniProtKB-SubCell"/>
</dbReference>
<protein>
    <submittedName>
        <fullName evidence="6">Uncharacterized protein</fullName>
    </submittedName>
</protein>
<evidence type="ECO:0000256" key="2">
    <source>
        <dbReference type="ARBA" id="ARBA00005648"/>
    </source>
</evidence>
<dbReference type="Pfam" id="PF13850">
    <property type="entry name" value="ERGIC_N"/>
    <property type="match status" value="1"/>
</dbReference>
<dbReference type="AlphaFoldDB" id="A0A8J1TXJ2"/>
<comment type="similarity">
    <text evidence="2">Belongs to the ERGIC family.</text>
</comment>
<dbReference type="Proteomes" id="UP000749559">
    <property type="component" value="Unassembled WGS sequence"/>
</dbReference>
<dbReference type="InterPro" id="IPR012936">
    <property type="entry name" value="Erv_C"/>
</dbReference>
<comment type="subcellular location">
    <subcellularLocation>
        <location evidence="1">Endoplasmic reticulum-Golgi intermediate compartment membrane</location>
        <topology evidence="1">Multi-pass membrane protein</topology>
    </subcellularLocation>
</comment>
<evidence type="ECO:0000256" key="4">
    <source>
        <dbReference type="ARBA" id="ARBA00022989"/>
    </source>
</evidence>
<dbReference type="EMBL" id="CAIIXF020000006">
    <property type="protein sequence ID" value="CAH1787325.1"/>
    <property type="molecule type" value="Genomic_DNA"/>
</dbReference>
<dbReference type="Pfam" id="PF07970">
    <property type="entry name" value="COPIIcoated_ERV"/>
    <property type="match status" value="1"/>
</dbReference>
<dbReference type="GO" id="GO:0006890">
    <property type="term" value="P:retrograde vesicle-mediated transport, Golgi to endoplasmic reticulum"/>
    <property type="evidence" value="ECO:0007669"/>
    <property type="project" value="TreeGrafter"/>
</dbReference>
<reference evidence="6" key="1">
    <citation type="submission" date="2022-03" db="EMBL/GenBank/DDBJ databases">
        <authorList>
            <person name="Martin C."/>
        </authorList>
    </citation>
    <scope>NUCLEOTIDE SEQUENCE</scope>
</reference>
<proteinExistence type="inferred from homology"/>
<dbReference type="OrthoDB" id="5541786at2759"/>
<keyword evidence="3" id="KW-0812">Transmembrane</keyword>
<evidence type="ECO:0000313" key="7">
    <source>
        <dbReference type="Proteomes" id="UP000749559"/>
    </source>
</evidence>
<dbReference type="InterPro" id="IPR039542">
    <property type="entry name" value="Erv_N"/>
</dbReference>
<evidence type="ECO:0000256" key="5">
    <source>
        <dbReference type="ARBA" id="ARBA00023136"/>
    </source>
</evidence>
<evidence type="ECO:0000313" key="6">
    <source>
        <dbReference type="EMBL" id="CAH1787325.1"/>
    </source>
</evidence>
<dbReference type="PANTHER" id="PTHR10984">
    <property type="entry name" value="ENDOPLASMIC RETICULUM-GOLGI INTERMEDIATE COMPARTMENT PROTEIN"/>
    <property type="match status" value="1"/>
</dbReference>
<accession>A0A8J1TXJ2</accession>
<comment type="caution">
    <text evidence="6">The sequence shown here is derived from an EMBL/GenBank/DDBJ whole genome shotgun (WGS) entry which is preliminary data.</text>
</comment>
<keyword evidence="5" id="KW-0472">Membrane</keyword>
<organism evidence="6 7">
    <name type="scientific">Owenia fusiformis</name>
    <name type="common">Polychaete worm</name>
    <dbReference type="NCBI Taxonomy" id="6347"/>
    <lineage>
        <taxon>Eukaryota</taxon>
        <taxon>Metazoa</taxon>
        <taxon>Spiralia</taxon>
        <taxon>Lophotrochozoa</taxon>
        <taxon>Annelida</taxon>
        <taxon>Polychaeta</taxon>
        <taxon>Sedentaria</taxon>
        <taxon>Canalipalpata</taxon>
        <taxon>Sabellida</taxon>
        <taxon>Oweniida</taxon>
        <taxon>Oweniidae</taxon>
        <taxon>Owenia</taxon>
    </lineage>
</organism>
<dbReference type="GO" id="GO:0005783">
    <property type="term" value="C:endoplasmic reticulum"/>
    <property type="evidence" value="ECO:0007669"/>
    <property type="project" value="TreeGrafter"/>
</dbReference>
<name>A0A8J1TXJ2_OWEFU</name>
<dbReference type="InterPro" id="IPR045888">
    <property type="entry name" value="Erv"/>
</dbReference>
<evidence type="ECO:0000256" key="3">
    <source>
        <dbReference type="ARBA" id="ARBA00022692"/>
    </source>
</evidence>
<keyword evidence="7" id="KW-1185">Reference proteome</keyword>